<keyword evidence="14" id="KW-1185">Reference proteome</keyword>
<dbReference type="GO" id="GO:0046688">
    <property type="term" value="P:response to copper ion"/>
    <property type="evidence" value="ECO:0007669"/>
    <property type="project" value="InterPro"/>
</dbReference>
<feature type="transmembrane region" description="Helical" evidence="9">
    <location>
        <begin position="293"/>
        <end position="314"/>
    </location>
</feature>
<dbReference type="GO" id="GO:0042597">
    <property type="term" value="C:periplasmic space"/>
    <property type="evidence" value="ECO:0007669"/>
    <property type="project" value="InterPro"/>
</dbReference>
<evidence type="ECO:0000256" key="1">
    <source>
        <dbReference type="ARBA" id="ARBA00004651"/>
    </source>
</evidence>
<sequence>MTGKLPRFVLLLLIAAGGLLTAPEPALAHAATVGSDPAPGSVVGSSPTEVTVTFSEAITPVGGRVQVIAPDGERISGLATARGAVLHIPVRTARHPLGTYLISFRVISADSHPVGGAITFSVGAPSARPEAAETTGIHPSVRAAVPTFRFLGYAGLTLIVGPAMFLAFLWPGRRSRAGVLRTIRIGFGLTALSALGALGSQAQQASGAALWQISAGELAEVATSRFGLAMLARLAVLAILFVLLPPLLRRRATGNRTRAVAVGLLGLGGLATWPLTGHAVAAPMPAVTVAVDVVHLATMALWLGGLVTLLVFVLRGTDRRVLGVLLPVWSRWAALSVLWLAIAGSVQAVVQVGSVDALVRTGYGRLLLTKLAVLVAVLAVAAVARRFVRRSRAGAGLRRTVGIEVLATVVILGLSAVLVQVNPSRTAGAEAGAVRGDGVSQTLTCPLYTLQFNIYPVELGEYNTVHAFLYTPEGRPLPPAEWAISTKYLDQDLEAVKEPLLGLDPPHHSLGSVSFPLPGRYEIAFTIRVDDLNRATVRTTVTVPAAAG</sequence>
<feature type="signal peptide" evidence="10">
    <location>
        <begin position="1"/>
        <end position="28"/>
    </location>
</feature>
<protein>
    <submittedName>
        <fullName evidence="13">Copper resistance protein C</fullName>
    </submittedName>
</protein>
<accession>A0A919N3P8</accession>
<feature type="transmembrane region" description="Helical" evidence="9">
    <location>
        <begin position="366"/>
        <end position="388"/>
    </location>
</feature>
<evidence type="ECO:0000256" key="4">
    <source>
        <dbReference type="ARBA" id="ARBA00022723"/>
    </source>
</evidence>
<feature type="transmembrane region" description="Helical" evidence="9">
    <location>
        <begin position="226"/>
        <end position="248"/>
    </location>
</feature>
<dbReference type="RefSeq" id="WP_239102460.1">
    <property type="nucleotide sequence ID" value="NZ_BOMW01000013.1"/>
</dbReference>
<evidence type="ECO:0000256" key="3">
    <source>
        <dbReference type="ARBA" id="ARBA00022692"/>
    </source>
</evidence>
<keyword evidence="6 9" id="KW-1133">Transmembrane helix</keyword>
<dbReference type="GO" id="GO:0005886">
    <property type="term" value="C:plasma membrane"/>
    <property type="evidence" value="ECO:0007669"/>
    <property type="project" value="UniProtKB-SubCell"/>
</dbReference>
<dbReference type="Proteomes" id="UP000629619">
    <property type="component" value="Unassembled WGS sequence"/>
</dbReference>
<feature type="transmembrane region" description="Helical" evidence="9">
    <location>
        <begin position="150"/>
        <end position="170"/>
    </location>
</feature>
<name>A0A919N3P8_9ACTN</name>
<dbReference type="GO" id="GO:0005507">
    <property type="term" value="F:copper ion binding"/>
    <property type="evidence" value="ECO:0007669"/>
    <property type="project" value="InterPro"/>
</dbReference>
<dbReference type="AlphaFoldDB" id="A0A919N3P8"/>
<feature type="transmembrane region" description="Helical" evidence="9">
    <location>
        <begin position="182"/>
        <end position="202"/>
    </location>
</feature>
<feature type="transmembrane region" description="Helical" evidence="9">
    <location>
        <begin position="260"/>
        <end position="281"/>
    </location>
</feature>
<keyword evidence="7" id="KW-0186">Copper</keyword>
<proteinExistence type="predicted"/>
<dbReference type="InterPro" id="IPR014756">
    <property type="entry name" value="Ig_E-set"/>
</dbReference>
<dbReference type="SUPFAM" id="SSF81296">
    <property type="entry name" value="E set domains"/>
    <property type="match status" value="1"/>
</dbReference>
<dbReference type="PANTHER" id="PTHR34820:SF4">
    <property type="entry name" value="INNER MEMBRANE PROTEIN YEBZ"/>
    <property type="match status" value="1"/>
</dbReference>
<evidence type="ECO:0000256" key="9">
    <source>
        <dbReference type="SAM" id="Phobius"/>
    </source>
</evidence>
<dbReference type="InterPro" id="IPR008457">
    <property type="entry name" value="Cu-R_CopD_dom"/>
</dbReference>
<keyword evidence="8 9" id="KW-0472">Membrane</keyword>
<feature type="transmembrane region" description="Helical" evidence="9">
    <location>
        <begin position="321"/>
        <end position="346"/>
    </location>
</feature>
<dbReference type="EMBL" id="BOMW01000013">
    <property type="protein sequence ID" value="GIF03777.1"/>
    <property type="molecule type" value="Genomic_DNA"/>
</dbReference>
<keyword evidence="3 9" id="KW-0812">Transmembrane</keyword>
<evidence type="ECO:0000256" key="5">
    <source>
        <dbReference type="ARBA" id="ARBA00022729"/>
    </source>
</evidence>
<evidence type="ECO:0000259" key="12">
    <source>
        <dbReference type="Pfam" id="PF05425"/>
    </source>
</evidence>
<dbReference type="GO" id="GO:0006825">
    <property type="term" value="P:copper ion transport"/>
    <property type="evidence" value="ECO:0007669"/>
    <property type="project" value="InterPro"/>
</dbReference>
<keyword evidence="4" id="KW-0479">Metal-binding</keyword>
<evidence type="ECO:0000256" key="8">
    <source>
        <dbReference type="ARBA" id="ARBA00023136"/>
    </source>
</evidence>
<keyword evidence="2" id="KW-1003">Cell membrane</keyword>
<dbReference type="Pfam" id="PF04234">
    <property type="entry name" value="CopC"/>
    <property type="match status" value="1"/>
</dbReference>
<reference evidence="13" key="1">
    <citation type="submission" date="2021-01" db="EMBL/GenBank/DDBJ databases">
        <title>Whole genome shotgun sequence of Actinoplanes siamensis NBRC 109076.</title>
        <authorList>
            <person name="Komaki H."/>
            <person name="Tamura T."/>
        </authorList>
    </citation>
    <scope>NUCLEOTIDE SEQUENCE</scope>
    <source>
        <strain evidence="13">NBRC 109076</strain>
    </source>
</reference>
<evidence type="ECO:0000259" key="11">
    <source>
        <dbReference type="Pfam" id="PF04234"/>
    </source>
</evidence>
<evidence type="ECO:0000313" key="14">
    <source>
        <dbReference type="Proteomes" id="UP000629619"/>
    </source>
</evidence>
<feature type="transmembrane region" description="Helical" evidence="9">
    <location>
        <begin position="400"/>
        <end position="419"/>
    </location>
</feature>
<evidence type="ECO:0000256" key="10">
    <source>
        <dbReference type="SAM" id="SignalP"/>
    </source>
</evidence>
<dbReference type="InterPro" id="IPR014755">
    <property type="entry name" value="Cu-Rt/internalin_Ig-like"/>
</dbReference>
<dbReference type="Gene3D" id="2.60.40.1220">
    <property type="match status" value="1"/>
</dbReference>
<evidence type="ECO:0000313" key="13">
    <source>
        <dbReference type="EMBL" id="GIF03777.1"/>
    </source>
</evidence>
<feature type="domain" description="Copper resistance protein D" evidence="12">
    <location>
        <begin position="326"/>
        <end position="418"/>
    </location>
</feature>
<feature type="domain" description="CopC" evidence="11">
    <location>
        <begin position="29"/>
        <end position="122"/>
    </location>
</feature>
<feature type="chain" id="PRO_5037506636" evidence="10">
    <location>
        <begin position="29"/>
        <end position="548"/>
    </location>
</feature>
<organism evidence="13 14">
    <name type="scientific">Actinoplanes siamensis</name>
    <dbReference type="NCBI Taxonomy" id="1223317"/>
    <lineage>
        <taxon>Bacteria</taxon>
        <taxon>Bacillati</taxon>
        <taxon>Actinomycetota</taxon>
        <taxon>Actinomycetes</taxon>
        <taxon>Micromonosporales</taxon>
        <taxon>Micromonosporaceae</taxon>
        <taxon>Actinoplanes</taxon>
    </lineage>
</organism>
<keyword evidence="5 10" id="KW-0732">Signal</keyword>
<evidence type="ECO:0000256" key="7">
    <source>
        <dbReference type="ARBA" id="ARBA00023008"/>
    </source>
</evidence>
<dbReference type="InterPro" id="IPR032694">
    <property type="entry name" value="CopC/D"/>
</dbReference>
<evidence type="ECO:0000256" key="6">
    <source>
        <dbReference type="ARBA" id="ARBA00022989"/>
    </source>
</evidence>
<dbReference type="PANTHER" id="PTHR34820">
    <property type="entry name" value="INNER MEMBRANE PROTEIN YEBZ"/>
    <property type="match status" value="1"/>
</dbReference>
<dbReference type="InterPro" id="IPR007348">
    <property type="entry name" value="CopC_dom"/>
</dbReference>
<comment type="subcellular location">
    <subcellularLocation>
        <location evidence="1">Cell membrane</location>
        <topology evidence="1">Multi-pass membrane protein</topology>
    </subcellularLocation>
</comment>
<dbReference type="Pfam" id="PF05425">
    <property type="entry name" value="CopD"/>
    <property type="match status" value="1"/>
</dbReference>
<evidence type="ECO:0000256" key="2">
    <source>
        <dbReference type="ARBA" id="ARBA00022475"/>
    </source>
</evidence>
<gene>
    <name evidence="13" type="ORF">Asi03nite_13150</name>
</gene>
<comment type="caution">
    <text evidence="13">The sequence shown here is derived from an EMBL/GenBank/DDBJ whole genome shotgun (WGS) entry which is preliminary data.</text>
</comment>